<reference evidence="2" key="2">
    <citation type="submission" date="2020-09" db="EMBL/GenBank/DDBJ databases">
        <authorList>
            <person name="Sun Q."/>
            <person name="Zhou Y."/>
        </authorList>
    </citation>
    <scope>NUCLEOTIDE SEQUENCE</scope>
    <source>
        <strain evidence="2">CGMCC 1.15758</strain>
    </source>
</reference>
<protein>
    <recommendedName>
        <fullName evidence="1">LepB N-terminal domain-containing protein</fullName>
    </recommendedName>
</protein>
<evidence type="ECO:0000313" key="2">
    <source>
        <dbReference type="EMBL" id="GGG01159.1"/>
    </source>
</evidence>
<feature type="domain" description="LepB N-terminal" evidence="1">
    <location>
        <begin position="155"/>
        <end position="248"/>
    </location>
</feature>
<proteinExistence type="predicted"/>
<sequence length="538" mass="61559">MEIAFAHVTERVTANKVDPAQKIDGKNSRDGNPYNGFYRLSKKDQSLEAGDEYFIKVPIDKTEFFFEALAARIIAKLKEKNIIPQEYQHLFVTAEPVIIIDGDKKTKALASKKAKVTELFKLFFPWEESKLRNNKLEKFDNKYLYQLITSFKSANSGLSMVIFISLLLGDYSVHSGNVFGISGDDGKLSFGKLDFGAAFRDFTKNKSLIKPHEYEANLYKKWYKNYIEYYLRIPGFKASLEEVREKFSEGDIGKIKRCFNEGFDECYTFFELNNHQAMCQKLSKYSGIDFADQQRRESQFETALSDRLTSPLVATEAGENVKTYKKYNTIENPVYELNNCNRQACDGEQKPLLTKSHSVETNLWAILKSNYEHKKDDTSDDIKAVFTSLMKIYAHMLGKNASKRMVHNADLRTEKYDILHQLIQGIGNILITEGSNELKGSKYKQVVEQFEAIEKDGGLNILDKHSSEVMEILRTLVNWFLVLISFVSPNVKNLLAPKSATLFNQAKNTLTQTSETQFNAQFQDQLAIGQQIESHPTK</sequence>
<evidence type="ECO:0000259" key="1">
    <source>
        <dbReference type="Pfam" id="PF18640"/>
    </source>
</evidence>
<accession>A0A8J2Z554</accession>
<dbReference type="RefSeq" id="WP_117003096.1">
    <property type="nucleotide sequence ID" value="NZ_BMJS01000021.1"/>
</dbReference>
<evidence type="ECO:0000313" key="3">
    <source>
        <dbReference type="Proteomes" id="UP000636949"/>
    </source>
</evidence>
<organism evidence="2 3">
    <name type="scientific">Cysteiniphilum litorale</name>
    <dbReference type="NCBI Taxonomy" id="2056700"/>
    <lineage>
        <taxon>Bacteria</taxon>
        <taxon>Pseudomonadati</taxon>
        <taxon>Pseudomonadota</taxon>
        <taxon>Gammaproteobacteria</taxon>
        <taxon>Thiotrichales</taxon>
        <taxon>Fastidiosibacteraceae</taxon>
        <taxon>Cysteiniphilum</taxon>
    </lineage>
</organism>
<dbReference type="InterPro" id="IPR040519">
    <property type="entry name" value="LepB_N"/>
</dbReference>
<dbReference type="EMBL" id="BMJS01000021">
    <property type="protein sequence ID" value="GGG01159.1"/>
    <property type="molecule type" value="Genomic_DNA"/>
</dbReference>
<dbReference type="AlphaFoldDB" id="A0A8J2Z554"/>
<name>A0A8J2Z554_9GAMM</name>
<keyword evidence="3" id="KW-1185">Reference proteome</keyword>
<dbReference type="Pfam" id="PF18640">
    <property type="entry name" value="LepB_N"/>
    <property type="match status" value="1"/>
</dbReference>
<gene>
    <name evidence="2" type="ORF">GCM10010995_18230</name>
</gene>
<dbReference type="OrthoDB" id="5619798at2"/>
<comment type="caution">
    <text evidence="2">The sequence shown here is derived from an EMBL/GenBank/DDBJ whole genome shotgun (WGS) entry which is preliminary data.</text>
</comment>
<dbReference type="Proteomes" id="UP000636949">
    <property type="component" value="Unassembled WGS sequence"/>
</dbReference>
<reference evidence="2" key="1">
    <citation type="journal article" date="2014" name="Int. J. Syst. Evol. Microbiol.">
        <title>Complete genome sequence of Corynebacterium casei LMG S-19264T (=DSM 44701T), isolated from a smear-ripened cheese.</title>
        <authorList>
            <consortium name="US DOE Joint Genome Institute (JGI-PGF)"/>
            <person name="Walter F."/>
            <person name="Albersmeier A."/>
            <person name="Kalinowski J."/>
            <person name="Ruckert C."/>
        </authorList>
    </citation>
    <scope>NUCLEOTIDE SEQUENCE</scope>
    <source>
        <strain evidence="2">CGMCC 1.15758</strain>
    </source>
</reference>